<feature type="region of interest" description="Disordered" evidence="1">
    <location>
        <begin position="1"/>
        <end position="48"/>
    </location>
</feature>
<evidence type="ECO:0000313" key="3">
    <source>
        <dbReference type="EMBL" id="KAG2892977.1"/>
    </source>
</evidence>
<proteinExistence type="predicted"/>
<evidence type="ECO:0000313" key="2">
    <source>
        <dbReference type="EMBL" id="KAG2841003.1"/>
    </source>
</evidence>
<dbReference type="EMBL" id="RCMI01000978">
    <property type="protein sequence ID" value="KAG2892977.1"/>
    <property type="molecule type" value="Genomic_DNA"/>
</dbReference>
<sequence>MRPTIAEEHGNAESDTTFMRVSGPNLGSSSLLRKPSEVSESFHDPGQV</sequence>
<dbReference type="EMBL" id="RCMV01001124">
    <property type="protein sequence ID" value="KAG3210237.1"/>
    <property type="molecule type" value="Genomic_DNA"/>
</dbReference>
<dbReference type="Proteomes" id="UP000760860">
    <property type="component" value="Unassembled WGS sequence"/>
</dbReference>
<reference evidence="2" key="1">
    <citation type="submission" date="2018-10" db="EMBL/GenBank/DDBJ databases">
        <title>Effector identification in a new, highly contiguous assembly of the strawberry crown rot pathogen Phytophthora cactorum.</title>
        <authorList>
            <person name="Armitage A.D."/>
            <person name="Nellist C.F."/>
            <person name="Bates H."/>
            <person name="Vickerstaff R.J."/>
            <person name="Harrison R.J."/>
        </authorList>
    </citation>
    <scope>NUCLEOTIDE SEQUENCE</scope>
    <source>
        <strain evidence="2">15-7</strain>
        <strain evidence="3">4032</strain>
        <strain evidence="4">P415</strain>
        <strain evidence="5">P421</strain>
    </source>
</reference>
<feature type="compositionally biased region" description="Basic and acidic residues" evidence="1">
    <location>
        <begin position="1"/>
        <end position="12"/>
    </location>
</feature>
<accession>A0A8T1JWL4</accession>
<dbReference type="Proteomes" id="UP000735874">
    <property type="component" value="Unassembled WGS sequence"/>
</dbReference>
<feature type="compositionally biased region" description="Polar residues" evidence="1">
    <location>
        <begin position="13"/>
        <end position="31"/>
    </location>
</feature>
<evidence type="ECO:0000313" key="4">
    <source>
        <dbReference type="EMBL" id="KAG2967059.1"/>
    </source>
</evidence>
<protein>
    <submittedName>
        <fullName evidence="2">Uncharacterized protein</fullName>
    </submittedName>
</protein>
<dbReference type="EMBL" id="RCML01000963">
    <property type="protein sequence ID" value="KAG2967059.1"/>
    <property type="molecule type" value="Genomic_DNA"/>
</dbReference>
<evidence type="ECO:0000313" key="5">
    <source>
        <dbReference type="EMBL" id="KAG3210237.1"/>
    </source>
</evidence>
<comment type="caution">
    <text evidence="2">The sequence shown here is derived from an EMBL/GenBank/DDBJ whole genome shotgun (WGS) entry which is preliminary data.</text>
</comment>
<feature type="compositionally biased region" description="Basic and acidic residues" evidence="1">
    <location>
        <begin position="34"/>
        <end position="48"/>
    </location>
</feature>
<gene>
    <name evidence="2" type="ORF">PC113_g19126</name>
    <name evidence="3" type="ORF">PC115_g18633</name>
    <name evidence="4" type="ORF">PC118_g18811</name>
    <name evidence="5" type="ORF">PC129_g18760</name>
</gene>
<dbReference type="EMBL" id="RCMG01000954">
    <property type="protein sequence ID" value="KAG2841003.1"/>
    <property type="molecule type" value="Genomic_DNA"/>
</dbReference>
<dbReference type="AlphaFoldDB" id="A0A8T1JWL4"/>
<dbReference type="Proteomes" id="UP000697107">
    <property type="component" value="Unassembled WGS sequence"/>
</dbReference>
<evidence type="ECO:0000256" key="1">
    <source>
        <dbReference type="SAM" id="MobiDB-lite"/>
    </source>
</evidence>
<dbReference type="Proteomes" id="UP000774804">
    <property type="component" value="Unassembled WGS sequence"/>
</dbReference>
<evidence type="ECO:0000313" key="6">
    <source>
        <dbReference type="Proteomes" id="UP000735874"/>
    </source>
</evidence>
<name>A0A8T1JWL4_9STRA</name>
<organism evidence="2 6">
    <name type="scientific">Phytophthora cactorum</name>
    <dbReference type="NCBI Taxonomy" id="29920"/>
    <lineage>
        <taxon>Eukaryota</taxon>
        <taxon>Sar</taxon>
        <taxon>Stramenopiles</taxon>
        <taxon>Oomycota</taxon>
        <taxon>Peronosporomycetes</taxon>
        <taxon>Peronosporales</taxon>
        <taxon>Peronosporaceae</taxon>
        <taxon>Phytophthora</taxon>
    </lineage>
</organism>